<gene>
    <name evidence="12" type="primary">chiC</name>
    <name evidence="12" type="ORF">GCM10007140_19170</name>
</gene>
<dbReference type="InterPro" id="IPR036116">
    <property type="entry name" value="FN3_sf"/>
</dbReference>
<keyword evidence="6 8" id="KW-0326">Glycosidase</keyword>
<keyword evidence="3 9" id="KW-0732">Signal</keyword>
<feature type="domain" description="Fibronectin type-III" evidence="10">
    <location>
        <begin position="362"/>
        <end position="445"/>
    </location>
</feature>
<dbReference type="PROSITE" id="PS01095">
    <property type="entry name" value="GH18_1"/>
    <property type="match status" value="1"/>
</dbReference>
<evidence type="ECO:0000313" key="13">
    <source>
        <dbReference type="Proteomes" id="UP000605259"/>
    </source>
</evidence>
<comment type="similarity">
    <text evidence="1">Belongs to the glycosyl hydrolase 18 family. Chitinase class II subfamily.</text>
</comment>
<dbReference type="SUPFAM" id="SSF49265">
    <property type="entry name" value="Fibronectin type III"/>
    <property type="match status" value="1"/>
</dbReference>
<evidence type="ECO:0000256" key="5">
    <source>
        <dbReference type="ARBA" id="ARBA00023277"/>
    </source>
</evidence>
<comment type="caution">
    <text evidence="12">The sequence shown here is derived from an EMBL/GenBank/DDBJ whole genome shotgun (WGS) entry which is preliminary data.</text>
</comment>
<dbReference type="InterPro" id="IPR050542">
    <property type="entry name" value="Glycosyl_Hydrlase18_Chitinase"/>
</dbReference>
<dbReference type="EC" id="3.2.1.14" evidence="2"/>
<dbReference type="Proteomes" id="UP000605259">
    <property type="component" value="Unassembled WGS sequence"/>
</dbReference>
<evidence type="ECO:0000256" key="8">
    <source>
        <dbReference type="RuleBase" id="RU000489"/>
    </source>
</evidence>
<dbReference type="Gene3D" id="3.20.20.80">
    <property type="entry name" value="Glycosidases"/>
    <property type="match status" value="1"/>
</dbReference>
<keyword evidence="7" id="KW-0624">Polysaccharide degradation</keyword>
<evidence type="ECO:0000259" key="11">
    <source>
        <dbReference type="PROSITE" id="PS51910"/>
    </source>
</evidence>
<dbReference type="InterPro" id="IPR013783">
    <property type="entry name" value="Ig-like_fold"/>
</dbReference>
<dbReference type="EMBL" id="BMFK01000001">
    <property type="protein sequence ID" value="GGE69290.1"/>
    <property type="molecule type" value="Genomic_DNA"/>
</dbReference>
<reference evidence="12" key="2">
    <citation type="submission" date="2020-09" db="EMBL/GenBank/DDBJ databases">
        <authorList>
            <person name="Sun Q."/>
            <person name="Zhou Y."/>
        </authorList>
    </citation>
    <scope>NUCLEOTIDE SEQUENCE</scope>
    <source>
        <strain evidence="12">CGMCC 1.12698</strain>
    </source>
</reference>
<evidence type="ECO:0000256" key="3">
    <source>
        <dbReference type="ARBA" id="ARBA00022729"/>
    </source>
</evidence>
<dbReference type="GO" id="GO:0008843">
    <property type="term" value="F:endochitinase activity"/>
    <property type="evidence" value="ECO:0007669"/>
    <property type="project" value="UniProtKB-EC"/>
</dbReference>
<dbReference type="PANTHER" id="PTHR45708">
    <property type="entry name" value="ENDOCHITINASE"/>
    <property type="match status" value="1"/>
</dbReference>
<dbReference type="PANTHER" id="PTHR45708:SF49">
    <property type="entry name" value="ENDOCHITINASE"/>
    <property type="match status" value="1"/>
</dbReference>
<dbReference type="Pfam" id="PF00704">
    <property type="entry name" value="Glyco_hydro_18"/>
    <property type="match status" value="1"/>
</dbReference>
<dbReference type="FunFam" id="2.60.40.10:FF:001114">
    <property type="entry name" value="Chitinase A1"/>
    <property type="match status" value="1"/>
</dbReference>
<feature type="domain" description="GH18" evidence="11">
    <location>
        <begin position="47"/>
        <end position="344"/>
    </location>
</feature>
<evidence type="ECO:0000256" key="9">
    <source>
        <dbReference type="SAM" id="SignalP"/>
    </source>
</evidence>
<dbReference type="InterPro" id="IPR001223">
    <property type="entry name" value="Glyco_hydro18_cat"/>
</dbReference>
<dbReference type="CDD" id="cd00063">
    <property type="entry name" value="FN3"/>
    <property type="match status" value="1"/>
</dbReference>
<dbReference type="PROSITE" id="PS50853">
    <property type="entry name" value="FN3"/>
    <property type="match status" value="1"/>
</dbReference>
<keyword evidence="13" id="KW-1185">Reference proteome</keyword>
<dbReference type="AlphaFoldDB" id="A0A917ASD6"/>
<feature type="signal peptide" evidence="9">
    <location>
        <begin position="1"/>
        <end position="22"/>
    </location>
</feature>
<dbReference type="CDD" id="cd02871">
    <property type="entry name" value="GH18_chitinase_D-like"/>
    <property type="match status" value="1"/>
</dbReference>
<dbReference type="SMART" id="SM00060">
    <property type="entry name" value="FN3"/>
    <property type="match status" value="1"/>
</dbReference>
<evidence type="ECO:0000256" key="7">
    <source>
        <dbReference type="ARBA" id="ARBA00023326"/>
    </source>
</evidence>
<evidence type="ECO:0000256" key="6">
    <source>
        <dbReference type="ARBA" id="ARBA00023295"/>
    </source>
</evidence>
<proteinExistence type="inferred from homology"/>
<dbReference type="InterPro" id="IPR017853">
    <property type="entry name" value="GH"/>
</dbReference>
<evidence type="ECO:0000313" key="12">
    <source>
        <dbReference type="EMBL" id="GGE69290.1"/>
    </source>
</evidence>
<dbReference type="InterPro" id="IPR003961">
    <property type="entry name" value="FN3_dom"/>
</dbReference>
<evidence type="ECO:0000256" key="2">
    <source>
        <dbReference type="ARBA" id="ARBA00012729"/>
    </source>
</evidence>
<dbReference type="SUPFAM" id="SSF51445">
    <property type="entry name" value="(Trans)glycosidases"/>
    <property type="match status" value="1"/>
</dbReference>
<organism evidence="12 13">
    <name type="scientific">Priestia taiwanensis</name>
    <dbReference type="NCBI Taxonomy" id="1347902"/>
    <lineage>
        <taxon>Bacteria</taxon>
        <taxon>Bacillati</taxon>
        <taxon>Bacillota</taxon>
        <taxon>Bacilli</taxon>
        <taxon>Bacillales</taxon>
        <taxon>Bacillaceae</taxon>
        <taxon>Priestia</taxon>
    </lineage>
</organism>
<reference evidence="12" key="1">
    <citation type="journal article" date="2014" name="Int. J. Syst. Evol. Microbiol.">
        <title>Complete genome sequence of Corynebacterium casei LMG S-19264T (=DSM 44701T), isolated from a smear-ripened cheese.</title>
        <authorList>
            <consortium name="US DOE Joint Genome Institute (JGI-PGF)"/>
            <person name="Walter F."/>
            <person name="Albersmeier A."/>
            <person name="Kalinowski J."/>
            <person name="Ruckert C."/>
        </authorList>
    </citation>
    <scope>NUCLEOTIDE SEQUENCE</scope>
    <source>
        <strain evidence="12">CGMCC 1.12698</strain>
    </source>
</reference>
<dbReference type="Pfam" id="PF00041">
    <property type="entry name" value="fn3"/>
    <property type="match status" value="1"/>
</dbReference>
<evidence type="ECO:0000259" key="10">
    <source>
        <dbReference type="PROSITE" id="PS50853"/>
    </source>
</evidence>
<dbReference type="PROSITE" id="PS51910">
    <property type="entry name" value="GH18_2"/>
    <property type="match status" value="1"/>
</dbReference>
<dbReference type="InterPro" id="IPR011583">
    <property type="entry name" value="Chitinase_II/V-like_cat"/>
</dbReference>
<evidence type="ECO:0000256" key="1">
    <source>
        <dbReference type="ARBA" id="ARBA00009121"/>
    </source>
</evidence>
<dbReference type="InterPro" id="IPR001579">
    <property type="entry name" value="Glyco_hydro_18_chit_AS"/>
</dbReference>
<name>A0A917ASD6_9BACI</name>
<dbReference type="Gene3D" id="2.60.40.10">
    <property type="entry name" value="Immunoglobulins"/>
    <property type="match status" value="1"/>
</dbReference>
<dbReference type="GO" id="GO:0008061">
    <property type="term" value="F:chitin binding"/>
    <property type="evidence" value="ECO:0007669"/>
    <property type="project" value="InterPro"/>
</dbReference>
<keyword evidence="4 8" id="KW-0378">Hydrolase</keyword>
<feature type="chain" id="PRO_5038490499" description="chitinase" evidence="9">
    <location>
        <begin position="23"/>
        <end position="445"/>
    </location>
</feature>
<evidence type="ECO:0000256" key="4">
    <source>
        <dbReference type="ARBA" id="ARBA00022801"/>
    </source>
</evidence>
<dbReference type="SMART" id="SM00636">
    <property type="entry name" value="Glyco_18"/>
    <property type="match status" value="1"/>
</dbReference>
<keyword evidence="5" id="KW-0119">Carbohydrate metabolism</keyword>
<protein>
    <recommendedName>
        <fullName evidence="2">chitinase</fullName>
        <ecNumber evidence="2">3.2.1.14</ecNumber>
    </recommendedName>
</protein>
<dbReference type="GO" id="GO:0000272">
    <property type="term" value="P:polysaccharide catabolic process"/>
    <property type="evidence" value="ECO:0007669"/>
    <property type="project" value="UniProtKB-KW"/>
</dbReference>
<sequence>MKKSLKVSLALSLMASGLGVMGQPTAAKASESVSDAASLMPSLEGKNVIVGYWHNWLGKSDGYQNGTSNSDRLSETPYGYNVVDVAFMVASEDNRIPTFKPYNGTDSEFRAEVAKLNAEGRAVILSMGGAEAHIDFEEGDTQAFADEIIRLVETYGFDGLDIDLEHKAITAGANQKVIPEALKIVKEYYKEQGKNFLITMAPEFPHLRTNGKYVSYVKDLEGYYDFIHPQLYNQWGDGVTGLDGKYLAQNNDAVKEDFLYTISHYMIKGNGFVQIPAHKLALGLPANPDGAGNGYVKNPEDLRRALERLKADGTPIKGLMTWSVNWDGGWDKNGNPYNHGFVNTYTPIIHNGGVVDKEAPTVPGTLASKVQTKSTITLQWNASADNVKVKEYEIYRDGKKIGTSNKTSFTDKGLVSGKAYSYVVKAVDTSGNVSDASSAVRVKTK</sequence>
<accession>A0A917ASD6</accession>